<dbReference type="GO" id="GO:0070124">
    <property type="term" value="P:mitochondrial translational initiation"/>
    <property type="evidence" value="ECO:0007669"/>
    <property type="project" value="TreeGrafter"/>
</dbReference>
<dbReference type="SUPFAM" id="SSF55200">
    <property type="entry name" value="Translation initiation factor IF3, C-terminal domain"/>
    <property type="match status" value="1"/>
</dbReference>
<dbReference type="GO" id="GO:0003743">
    <property type="term" value="F:translation initiation factor activity"/>
    <property type="evidence" value="ECO:0007669"/>
    <property type="project" value="UniProtKB-KW"/>
</dbReference>
<evidence type="ECO:0008006" key="5">
    <source>
        <dbReference type="Google" id="ProtNLM"/>
    </source>
</evidence>
<protein>
    <recommendedName>
        <fullName evidence="5">Translation initiation factor IF-3</fullName>
    </recommendedName>
</protein>
<gene>
    <name evidence="4" type="ORF">g.132377</name>
</gene>
<reference evidence="4" key="1">
    <citation type="submission" date="2018-04" db="EMBL/GenBank/DDBJ databases">
        <title>Transcriptome of Schizaphis graminum biotype I.</title>
        <authorList>
            <person name="Scully E.D."/>
            <person name="Geib S.M."/>
            <person name="Palmer N.A."/>
            <person name="Koch K."/>
            <person name="Bradshaw J."/>
            <person name="Heng-Moss T."/>
            <person name="Sarath G."/>
        </authorList>
    </citation>
    <scope>NUCLEOTIDE SEQUENCE</scope>
</reference>
<sequence>MLKRFTASALYAIRLPINWQPTSNVCLCRTLEFKKNRLEIDNEEPQKKIRPKTVPQPKITLLGLEKDVSVVTMDVASKMCERRGLKLVKIIDIDTKTQRPVYQMMTANQFLKEDHKNHQNKDEKSHNQLKKEKTVLINCRIGQSDLESKVNNIHKWLSKMHEVRMTITGDTANEVADELIKMTQDYSRVVQRRQKGDTVKFQLLPPKMS</sequence>
<evidence type="ECO:0000256" key="3">
    <source>
        <dbReference type="ARBA" id="ARBA00022917"/>
    </source>
</evidence>
<evidence type="ECO:0000313" key="4">
    <source>
        <dbReference type="EMBL" id="MBY13503.1"/>
    </source>
</evidence>
<dbReference type="EMBL" id="GGMR01000884">
    <property type="protein sequence ID" value="MBY13503.1"/>
    <property type="molecule type" value="Transcribed_RNA"/>
</dbReference>
<keyword evidence="3" id="KW-0648">Protein biosynthesis</keyword>
<dbReference type="PANTHER" id="PTHR10938">
    <property type="entry name" value="TRANSLATION INITIATION FACTOR IF-3"/>
    <property type="match status" value="1"/>
</dbReference>
<keyword evidence="2" id="KW-0396">Initiation factor</keyword>
<dbReference type="InterPro" id="IPR001288">
    <property type="entry name" value="Translation_initiation_fac_3"/>
</dbReference>
<proteinExistence type="inferred from homology"/>
<dbReference type="InterPro" id="IPR036788">
    <property type="entry name" value="T_IF-3_C_sf"/>
</dbReference>
<dbReference type="PANTHER" id="PTHR10938:SF0">
    <property type="entry name" value="TRANSLATION INITIATION FACTOR IF-3, MITOCHONDRIAL"/>
    <property type="match status" value="1"/>
</dbReference>
<dbReference type="AlphaFoldDB" id="A0A2S2N8E6"/>
<dbReference type="Gene3D" id="3.30.110.10">
    <property type="entry name" value="Translation initiation factor 3 (IF-3), C-terminal domain"/>
    <property type="match status" value="1"/>
</dbReference>
<dbReference type="GO" id="GO:0043022">
    <property type="term" value="F:ribosome binding"/>
    <property type="evidence" value="ECO:0007669"/>
    <property type="project" value="TreeGrafter"/>
</dbReference>
<accession>A0A2S2N8E6</accession>
<organism evidence="4">
    <name type="scientific">Schizaphis graminum</name>
    <name type="common">Green bug aphid</name>
    <dbReference type="NCBI Taxonomy" id="13262"/>
    <lineage>
        <taxon>Eukaryota</taxon>
        <taxon>Metazoa</taxon>
        <taxon>Ecdysozoa</taxon>
        <taxon>Arthropoda</taxon>
        <taxon>Hexapoda</taxon>
        <taxon>Insecta</taxon>
        <taxon>Pterygota</taxon>
        <taxon>Neoptera</taxon>
        <taxon>Paraneoptera</taxon>
        <taxon>Hemiptera</taxon>
        <taxon>Sternorrhyncha</taxon>
        <taxon>Aphidomorpha</taxon>
        <taxon>Aphidoidea</taxon>
        <taxon>Aphididae</taxon>
        <taxon>Aphidini</taxon>
        <taxon>Schizaphis</taxon>
    </lineage>
</organism>
<evidence type="ECO:0000256" key="1">
    <source>
        <dbReference type="ARBA" id="ARBA00005439"/>
    </source>
</evidence>
<dbReference type="GO" id="GO:0005739">
    <property type="term" value="C:mitochondrion"/>
    <property type="evidence" value="ECO:0007669"/>
    <property type="project" value="TreeGrafter"/>
</dbReference>
<evidence type="ECO:0000256" key="2">
    <source>
        <dbReference type="ARBA" id="ARBA00022540"/>
    </source>
</evidence>
<dbReference type="GO" id="GO:0032790">
    <property type="term" value="P:ribosome disassembly"/>
    <property type="evidence" value="ECO:0007669"/>
    <property type="project" value="TreeGrafter"/>
</dbReference>
<name>A0A2S2N8E6_SCHGA</name>
<comment type="similarity">
    <text evidence="1">Belongs to the IF-3 family.</text>
</comment>